<feature type="transmembrane region" description="Helical" evidence="1">
    <location>
        <begin position="80"/>
        <end position="101"/>
    </location>
</feature>
<dbReference type="Proteomes" id="UP000230093">
    <property type="component" value="Unassembled WGS sequence"/>
</dbReference>
<keyword evidence="1" id="KW-0472">Membrane</keyword>
<keyword evidence="1" id="KW-1133">Transmembrane helix</keyword>
<organism evidence="2 3">
    <name type="scientific">Candidatus Beckwithbacteria bacterium CG10_big_fil_rev_8_21_14_0_10_34_10</name>
    <dbReference type="NCBI Taxonomy" id="1974495"/>
    <lineage>
        <taxon>Bacteria</taxon>
        <taxon>Candidatus Beckwithiibacteriota</taxon>
    </lineage>
</organism>
<dbReference type="AlphaFoldDB" id="A0A2H0W9K0"/>
<feature type="transmembrane region" description="Helical" evidence="1">
    <location>
        <begin position="107"/>
        <end position="126"/>
    </location>
</feature>
<keyword evidence="1" id="KW-0812">Transmembrane</keyword>
<gene>
    <name evidence="2" type="ORF">COT75_02615</name>
</gene>
<evidence type="ECO:0000256" key="1">
    <source>
        <dbReference type="SAM" id="Phobius"/>
    </source>
</evidence>
<name>A0A2H0W9K0_9BACT</name>
<proteinExistence type="predicted"/>
<reference evidence="3" key="1">
    <citation type="submission" date="2017-09" db="EMBL/GenBank/DDBJ databases">
        <title>Depth-based differentiation of microbial function through sediment-hosted aquifers and enrichment of novel symbionts in the deep terrestrial subsurface.</title>
        <authorList>
            <person name="Probst A.J."/>
            <person name="Ladd B."/>
            <person name="Jarett J.K."/>
            <person name="Geller-Mcgrath D.E."/>
            <person name="Sieber C.M.K."/>
            <person name="Emerson J.B."/>
            <person name="Anantharaman K."/>
            <person name="Thomas B.C."/>
            <person name="Malmstrom R."/>
            <person name="Stieglmeier M."/>
            <person name="Klingl A."/>
            <person name="Woyke T."/>
            <person name="Ryan C.M."/>
            <person name="Banfield J.F."/>
        </authorList>
    </citation>
    <scope>NUCLEOTIDE SEQUENCE [LARGE SCALE GENOMIC DNA]</scope>
</reference>
<sequence>MPDVYVAPKKPVLNLKFKKKKAVRNLIPKRLKKSLDQIGLEPGTNSLGAFQTLPEKISFSIQDGEETIILLLRRHLITNLNWLILTALMVLTPLLLKVFPLLDFLPLRFQLIAVLMWYLFIISFVFEKFLSWFFNVYIITDERLIDVDFFSLVYREVSQAKIDKIQDVTYKTGGLIRTLFNFGDIFVQTAGKVQQIEFECIPKPTKVVKLINSLMSQEEQEKIEGRIR</sequence>
<dbReference type="PANTHER" id="PTHR37938:SF1">
    <property type="entry name" value="BLL0215 PROTEIN"/>
    <property type="match status" value="1"/>
</dbReference>
<protein>
    <submittedName>
        <fullName evidence="2">Uncharacterized protein</fullName>
    </submittedName>
</protein>
<evidence type="ECO:0000313" key="3">
    <source>
        <dbReference type="Proteomes" id="UP000230093"/>
    </source>
</evidence>
<dbReference type="PANTHER" id="PTHR37938">
    <property type="entry name" value="BLL0215 PROTEIN"/>
    <property type="match status" value="1"/>
</dbReference>
<accession>A0A2H0W9K0</accession>
<comment type="caution">
    <text evidence="2">The sequence shown here is derived from an EMBL/GenBank/DDBJ whole genome shotgun (WGS) entry which is preliminary data.</text>
</comment>
<evidence type="ECO:0000313" key="2">
    <source>
        <dbReference type="EMBL" id="PIS09235.1"/>
    </source>
</evidence>
<dbReference type="EMBL" id="PEZT01000015">
    <property type="protein sequence ID" value="PIS09235.1"/>
    <property type="molecule type" value="Genomic_DNA"/>
</dbReference>